<feature type="transmembrane region" description="Helical" evidence="1">
    <location>
        <begin position="99"/>
        <end position="123"/>
    </location>
</feature>
<keyword evidence="1" id="KW-0812">Transmembrane</keyword>
<evidence type="ECO:0000313" key="4">
    <source>
        <dbReference type="Proteomes" id="UP000234839"/>
    </source>
</evidence>
<organism evidence="2 5">
    <name type="scientific">Pseudomonas guariconensis</name>
    <dbReference type="NCBI Taxonomy" id="1288410"/>
    <lineage>
        <taxon>Bacteria</taxon>
        <taxon>Pseudomonadati</taxon>
        <taxon>Pseudomonadota</taxon>
        <taxon>Gammaproteobacteria</taxon>
        <taxon>Pseudomonadales</taxon>
        <taxon>Pseudomonadaceae</taxon>
        <taxon>Pseudomonas</taxon>
    </lineage>
</organism>
<keyword evidence="4" id="KW-1185">Reference proteome</keyword>
<evidence type="ECO:0000313" key="3">
    <source>
        <dbReference type="EMBL" id="PLV22445.1"/>
    </source>
</evidence>
<accession>A0AAX0VTN8</accession>
<feature type="transmembrane region" description="Helical" evidence="1">
    <location>
        <begin position="16"/>
        <end position="36"/>
    </location>
</feature>
<evidence type="ECO:0000256" key="1">
    <source>
        <dbReference type="SAM" id="Phobius"/>
    </source>
</evidence>
<dbReference type="Proteomes" id="UP000234839">
    <property type="component" value="Unassembled WGS sequence"/>
</dbReference>
<feature type="transmembrane region" description="Helical" evidence="1">
    <location>
        <begin position="75"/>
        <end position="93"/>
    </location>
</feature>
<gene>
    <name evidence="2" type="ORF">CXG49_18485</name>
    <name evidence="3" type="ORF">CXG53_19320</name>
</gene>
<keyword evidence="1" id="KW-1133">Transmembrane helix</keyword>
<proteinExistence type="predicted"/>
<dbReference type="Proteomes" id="UP000234878">
    <property type="component" value="Unassembled WGS sequence"/>
</dbReference>
<dbReference type="AlphaFoldDB" id="A0AAX0VTN8"/>
<dbReference type="EMBL" id="PJCQ01000018">
    <property type="protein sequence ID" value="PLV17714.1"/>
    <property type="molecule type" value="Genomic_DNA"/>
</dbReference>
<protein>
    <submittedName>
        <fullName evidence="2">Uncharacterized protein</fullName>
    </submittedName>
</protein>
<dbReference type="EMBL" id="PJCP01000018">
    <property type="protein sequence ID" value="PLV22445.1"/>
    <property type="molecule type" value="Genomic_DNA"/>
</dbReference>
<name>A0AAX0VTN8_9PSED</name>
<keyword evidence="1" id="KW-0472">Membrane</keyword>
<evidence type="ECO:0000313" key="5">
    <source>
        <dbReference type="Proteomes" id="UP000234878"/>
    </source>
</evidence>
<reference evidence="4 5" key="1">
    <citation type="submission" date="2017-12" db="EMBL/GenBank/DDBJ databases">
        <title>Detection of the carbapenemase gene blaVIM-5 in members of the Pseudomonas putida group isolated from polluted Nigerian wetlands.</title>
        <authorList>
            <person name="Adelowo O."/>
            <person name="Vollmers J."/>
            <person name="Maeusezahl I."/>
            <person name="Kaster A.-K."/>
            <person name="Mueller J.A."/>
        </authorList>
    </citation>
    <scope>NUCLEOTIDE SEQUENCE [LARGE SCALE GENOMIC DNA]</scope>
    <source>
        <strain evidence="3 4">MR119</strain>
        <strain evidence="2 5">MR144</strain>
    </source>
</reference>
<comment type="caution">
    <text evidence="2">The sequence shown here is derived from an EMBL/GenBank/DDBJ whole genome shotgun (WGS) entry which is preliminary data.</text>
</comment>
<sequence>MTKLAKVYDEKLRSDFFAGFLAVGAFLLSLKTFIVMTMKVNVYDTKSYEDNWKNQLALDPKVGPRYRGLKRLNDCLFNSILASLTAAVAQVSIGLVGGVAITVLCVWLCALSVIYLTFCLYLVKRNLDSIIPTT</sequence>
<evidence type="ECO:0000313" key="2">
    <source>
        <dbReference type="EMBL" id="PLV17714.1"/>
    </source>
</evidence>